<evidence type="ECO:0000256" key="2">
    <source>
        <dbReference type="ARBA" id="ARBA00022705"/>
    </source>
</evidence>
<dbReference type="SUPFAM" id="SSF49493">
    <property type="entry name" value="HSP40/DnaJ peptide-binding domain"/>
    <property type="match status" value="2"/>
</dbReference>
<evidence type="ECO:0000256" key="10">
    <source>
        <dbReference type="PROSITE-ProRule" id="PRU00546"/>
    </source>
</evidence>
<dbReference type="STRING" id="927083.DB32_005982"/>
<evidence type="ECO:0000256" key="9">
    <source>
        <dbReference type="HAMAP-Rule" id="MF_01152"/>
    </source>
</evidence>
<dbReference type="NCBIfam" id="TIGR02349">
    <property type="entry name" value="DnaJ_bact"/>
    <property type="match status" value="1"/>
</dbReference>
<evidence type="ECO:0000256" key="8">
    <source>
        <dbReference type="ARBA" id="ARBA00023186"/>
    </source>
</evidence>
<dbReference type="InterPro" id="IPR012724">
    <property type="entry name" value="DnaJ"/>
</dbReference>
<gene>
    <name evidence="9" type="primary">dnaJ</name>
    <name evidence="13" type="ORF">DB32_005982</name>
</gene>
<keyword evidence="14" id="KW-1185">Reference proteome</keyword>
<feature type="zinc finger region" description="CR-type" evidence="10">
    <location>
        <begin position="134"/>
        <end position="211"/>
    </location>
</feature>
<feature type="domain" description="J" evidence="11">
    <location>
        <begin position="5"/>
        <end position="70"/>
    </location>
</feature>
<dbReference type="FunFam" id="2.60.260.20:FF:000005">
    <property type="entry name" value="Chaperone protein dnaJ 1, mitochondrial"/>
    <property type="match status" value="1"/>
</dbReference>
<dbReference type="GO" id="GO:0051082">
    <property type="term" value="F:unfolded protein binding"/>
    <property type="evidence" value="ECO:0007669"/>
    <property type="project" value="UniProtKB-UniRule"/>
</dbReference>
<evidence type="ECO:0000313" key="13">
    <source>
        <dbReference type="EMBL" id="AKF08833.1"/>
    </source>
</evidence>
<dbReference type="Gene3D" id="1.10.287.110">
    <property type="entry name" value="DnaJ domain"/>
    <property type="match status" value="1"/>
</dbReference>
<evidence type="ECO:0000259" key="11">
    <source>
        <dbReference type="PROSITE" id="PS50076"/>
    </source>
</evidence>
<keyword evidence="7 9" id="KW-0346">Stress response</keyword>
<dbReference type="CDD" id="cd10719">
    <property type="entry name" value="DnaJ_zf"/>
    <property type="match status" value="1"/>
</dbReference>
<evidence type="ECO:0000313" key="14">
    <source>
        <dbReference type="Proteomes" id="UP000034883"/>
    </source>
</evidence>
<dbReference type="SUPFAM" id="SSF46565">
    <property type="entry name" value="Chaperone J-domain"/>
    <property type="match status" value="1"/>
</dbReference>
<evidence type="ECO:0000256" key="4">
    <source>
        <dbReference type="ARBA" id="ARBA00022737"/>
    </source>
</evidence>
<dbReference type="Pfam" id="PF00226">
    <property type="entry name" value="DnaJ"/>
    <property type="match status" value="1"/>
</dbReference>
<evidence type="ECO:0000256" key="7">
    <source>
        <dbReference type="ARBA" id="ARBA00023016"/>
    </source>
</evidence>
<dbReference type="KEGG" id="samy:DB32_005982"/>
<protein>
    <recommendedName>
        <fullName evidence="9">Chaperone protein DnaJ</fullName>
    </recommendedName>
</protein>
<dbReference type="PROSITE" id="PS51188">
    <property type="entry name" value="ZF_CR"/>
    <property type="match status" value="1"/>
</dbReference>
<comment type="domain">
    <text evidence="9">The J domain is necessary and sufficient to stimulate DnaK ATPase activity. Zinc center 1 plays an important role in the autonomous, DnaK-independent chaperone activity of DnaJ. Zinc center 2 is essential for interaction with DnaK and for DnaJ activity.</text>
</comment>
<dbReference type="EMBL" id="CP011125">
    <property type="protein sequence ID" value="AKF08833.1"/>
    <property type="molecule type" value="Genomic_DNA"/>
</dbReference>
<feature type="binding site" evidence="9">
    <location>
        <position position="147"/>
    </location>
    <ligand>
        <name>Zn(2+)</name>
        <dbReference type="ChEBI" id="CHEBI:29105"/>
        <label>1</label>
    </ligand>
</feature>
<comment type="subcellular location">
    <subcellularLocation>
        <location evidence="9">Cytoplasm</location>
    </subcellularLocation>
</comment>
<dbReference type="InterPro" id="IPR008971">
    <property type="entry name" value="HSP40/DnaJ_pept-bd"/>
</dbReference>
<dbReference type="GO" id="GO:0031072">
    <property type="term" value="F:heat shock protein binding"/>
    <property type="evidence" value="ECO:0007669"/>
    <property type="project" value="InterPro"/>
</dbReference>
<feature type="binding site" evidence="9">
    <location>
        <position position="166"/>
    </location>
    <ligand>
        <name>Zn(2+)</name>
        <dbReference type="ChEBI" id="CHEBI:29105"/>
        <label>2</label>
    </ligand>
</feature>
<proteinExistence type="inferred from homology"/>
<feature type="binding site" evidence="9">
    <location>
        <position position="185"/>
    </location>
    <ligand>
        <name>Zn(2+)</name>
        <dbReference type="ChEBI" id="CHEBI:29105"/>
        <label>2</label>
    </ligand>
</feature>
<evidence type="ECO:0000259" key="12">
    <source>
        <dbReference type="PROSITE" id="PS51188"/>
    </source>
</evidence>
<comment type="similarity">
    <text evidence="9">Belongs to the DnaJ family.</text>
</comment>
<feature type="binding site" evidence="9">
    <location>
        <position position="150"/>
    </location>
    <ligand>
        <name>Zn(2+)</name>
        <dbReference type="ChEBI" id="CHEBI:29105"/>
        <label>1</label>
    </ligand>
</feature>
<feature type="domain" description="CR-type" evidence="12">
    <location>
        <begin position="134"/>
        <end position="211"/>
    </location>
</feature>
<keyword evidence="1 9" id="KW-0963">Cytoplasm</keyword>
<accession>A0A0F6W6X9</accession>
<dbReference type="Pfam" id="PF00684">
    <property type="entry name" value="DnaJ_CXXCXGXG"/>
    <property type="match status" value="1"/>
</dbReference>
<dbReference type="CDD" id="cd10747">
    <property type="entry name" value="DnaJ_C"/>
    <property type="match status" value="1"/>
</dbReference>
<dbReference type="OrthoDB" id="9779889at2"/>
<dbReference type="GO" id="GO:0006260">
    <property type="term" value="P:DNA replication"/>
    <property type="evidence" value="ECO:0007669"/>
    <property type="project" value="UniProtKB-KW"/>
</dbReference>
<feature type="binding site" evidence="9">
    <location>
        <position position="202"/>
    </location>
    <ligand>
        <name>Zn(2+)</name>
        <dbReference type="ChEBI" id="CHEBI:29105"/>
        <label>1</label>
    </ligand>
</feature>
<dbReference type="GO" id="GO:0005524">
    <property type="term" value="F:ATP binding"/>
    <property type="evidence" value="ECO:0007669"/>
    <property type="project" value="InterPro"/>
</dbReference>
<keyword evidence="8 9" id="KW-0143">Chaperone</keyword>
<dbReference type="Gene3D" id="2.60.260.20">
    <property type="entry name" value="Urease metallochaperone UreE, N-terminal domain"/>
    <property type="match status" value="2"/>
</dbReference>
<comment type="subunit">
    <text evidence="9">Homodimer.</text>
</comment>
<dbReference type="CDD" id="cd06257">
    <property type="entry name" value="DnaJ"/>
    <property type="match status" value="1"/>
</dbReference>
<feature type="binding site" evidence="9">
    <location>
        <position position="199"/>
    </location>
    <ligand>
        <name>Zn(2+)</name>
        <dbReference type="ChEBI" id="CHEBI:29105"/>
        <label>1</label>
    </ligand>
</feature>
<dbReference type="Proteomes" id="UP000034883">
    <property type="component" value="Chromosome"/>
</dbReference>
<keyword evidence="5 9" id="KW-0863">Zinc-finger</keyword>
<dbReference type="InterPro" id="IPR036869">
    <property type="entry name" value="J_dom_sf"/>
</dbReference>
<dbReference type="GO" id="GO:0008270">
    <property type="term" value="F:zinc ion binding"/>
    <property type="evidence" value="ECO:0007669"/>
    <property type="project" value="UniProtKB-UniRule"/>
</dbReference>
<organism evidence="13 14">
    <name type="scientific">Sandaracinus amylolyticus</name>
    <dbReference type="NCBI Taxonomy" id="927083"/>
    <lineage>
        <taxon>Bacteria</taxon>
        <taxon>Pseudomonadati</taxon>
        <taxon>Myxococcota</taxon>
        <taxon>Polyangia</taxon>
        <taxon>Polyangiales</taxon>
        <taxon>Sandaracinaceae</taxon>
        <taxon>Sandaracinus</taxon>
    </lineage>
</organism>
<keyword evidence="4 9" id="KW-0677">Repeat</keyword>
<dbReference type="InterPro" id="IPR001305">
    <property type="entry name" value="HSP_DnaJ_Cys-rich_dom"/>
</dbReference>
<keyword evidence="6 9" id="KW-0862">Zinc</keyword>
<dbReference type="Gene3D" id="2.10.230.10">
    <property type="entry name" value="Heat shock protein DnaJ, cysteine-rich domain"/>
    <property type="match status" value="1"/>
</dbReference>
<dbReference type="PANTHER" id="PTHR43096">
    <property type="entry name" value="DNAJ HOMOLOG 1, MITOCHONDRIAL-RELATED"/>
    <property type="match status" value="1"/>
</dbReference>
<dbReference type="PRINTS" id="PR00625">
    <property type="entry name" value="JDOMAIN"/>
</dbReference>
<keyword evidence="2 9" id="KW-0235">DNA replication</keyword>
<dbReference type="SMART" id="SM00271">
    <property type="entry name" value="DnaJ"/>
    <property type="match status" value="1"/>
</dbReference>
<dbReference type="InterPro" id="IPR002939">
    <property type="entry name" value="DnaJ_C"/>
</dbReference>
<dbReference type="RefSeq" id="WP_053235935.1">
    <property type="nucleotide sequence ID" value="NZ_CP011125.1"/>
</dbReference>
<name>A0A0F6W6X9_9BACT</name>
<dbReference type="SUPFAM" id="SSF57938">
    <property type="entry name" value="DnaJ/Hsp40 cysteine-rich domain"/>
    <property type="match status" value="1"/>
</dbReference>
<dbReference type="PANTHER" id="PTHR43096:SF48">
    <property type="entry name" value="CHAPERONE PROTEIN DNAJ"/>
    <property type="match status" value="1"/>
</dbReference>
<evidence type="ECO:0000256" key="3">
    <source>
        <dbReference type="ARBA" id="ARBA00022723"/>
    </source>
</evidence>
<comment type="caution">
    <text evidence="9">Lacks conserved residue(s) required for the propagation of feature annotation.</text>
</comment>
<dbReference type="Pfam" id="PF01556">
    <property type="entry name" value="DnaJ_C"/>
    <property type="match status" value="1"/>
</dbReference>
<reference evidence="13 14" key="1">
    <citation type="submission" date="2015-03" db="EMBL/GenBank/DDBJ databases">
        <title>Genome assembly of Sandaracinus amylolyticus DSM 53668.</title>
        <authorList>
            <person name="Sharma G."/>
            <person name="Subramanian S."/>
        </authorList>
    </citation>
    <scope>NUCLEOTIDE SEQUENCE [LARGE SCALE GENOMIC DNA]</scope>
    <source>
        <strain evidence="13 14">DSM 53668</strain>
    </source>
</reference>
<dbReference type="GO" id="GO:0042026">
    <property type="term" value="P:protein refolding"/>
    <property type="evidence" value="ECO:0007669"/>
    <property type="project" value="TreeGrafter"/>
</dbReference>
<feature type="binding site" evidence="9">
    <location>
        <position position="188"/>
    </location>
    <ligand>
        <name>Zn(2+)</name>
        <dbReference type="ChEBI" id="CHEBI:29105"/>
        <label>2</label>
    </ligand>
</feature>
<dbReference type="GO" id="GO:0005737">
    <property type="term" value="C:cytoplasm"/>
    <property type="evidence" value="ECO:0007669"/>
    <property type="project" value="UniProtKB-SubCell"/>
</dbReference>
<dbReference type="FunFam" id="1.10.287.110:FF:000034">
    <property type="entry name" value="Chaperone protein DnaJ"/>
    <property type="match status" value="1"/>
</dbReference>
<dbReference type="GO" id="GO:0009408">
    <property type="term" value="P:response to heat"/>
    <property type="evidence" value="ECO:0007669"/>
    <property type="project" value="InterPro"/>
</dbReference>
<sequence>MAKRDYYEVLGVERTATLAEIKKAYKKLALELHPDRNPGDATAEERFKEASEAYGVLQDQEKRAVYDRYGHQGLQGQAGFGNVDDIFSSFQEIFGDLFGFGGGFGGGRARRDGPTRGADLRTGVVLTMAEAAFGAQKEVTVQFPSPCTACDGTGAEGGKVQVCQTCKGAGQVAHARGGFFLGTTCPTCHGMGRIATKACAECGGRAEVPVERKVKVAIPGGIDEGQSLRLAGQGQPGRKGGPAGHLYVTVQIEPDPRFVRDGNELLHELHVSFTQAALGASLKVPTLDGEAELKLPAGMQPGEHVKVRGQGIPRLDGRGRGDLVCVIQVDVPKKLSAKAKKLLLELQETFDKEG</sequence>
<comment type="function">
    <text evidence="9">Participates actively in the response to hyperosmotic and heat shock by preventing the aggregation of stress-denatured proteins and by disaggregating proteins, also in an autonomous, DnaK-independent fashion. Unfolded proteins bind initially to DnaJ; upon interaction with the DnaJ-bound protein, DnaK hydrolyzes its bound ATP, resulting in the formation of a stable complex. GrpE releases ADP from DnaK; ATP binding to DnaK triggers the release of the substrate protein, thus completing the reaction cycle. Several rounds of ATP-dependent interactions between DnaJ, DnaK and GrpE are required for fully efficient folding. Also involved, together with DnaK and GrpE, in the DNA replication of plasmids through activation of initiation proteins.</text>
</comment>
<dbReference type="HAMAP" id="MF_01152">
    <property type="entry name" value="DnaJ"/>
    <property type="match status" value="1"/>
</dbReference>
<dbReference type="AlphaFoldDB" id="A0A0F6W6X9"/>
<comment type="cofactor">
    <cofactor evidence="9">
        <name>Zn(2+)</name>
        <dbReference type="ChEBI" id="CHEBI:29105"/>
    </cofactor>
    <text evidence="9">Binds 2 Zn(2+) ions per monomer.</text>
</comment>
<dbReference type="InterPro" id="IPR001623">
    <property type="entry name" value="DnaJ_domain"/>
</dbReference>
<dbReference type="InterPro" id="IPR036410">
    <property type="entry name" value="HSP_DnaJ_Cys-rich_dom_sf"/>
</dbReference>
<keyword evidence="3 9" id="KW-0479">Metal-binding</keyword>
<evidence type="ECO:0000256" key="6">
    <source>
        <dbReference type="ARBA" id="ARBA00022833"/>
    </source>
</evidence>
<feature type="binding site" evidence="9">
    <location>
        <position position="163"/>
    </location>
    <ligand>
        <name>Zn(2+)</name>
        <dbReference type="ChEBI" id="CHEBI:29105"/>
        <label>2</label>
    </ligand>
</feature>
<dbReference type="NCBIfam" id="NF008035">
    <property type="entry name" value="PRK10767.1"/>
    <property type="match status" value="1"/>
</dbReference>
<evidence type="ECO:0000256" key="1">
    <source>
        <dbReference type="ARBA" id="ARBA00022490"/>
    </source>
</evidence>
<dbReference type="PROSITE" id="PS50076">
    <property type="entry name" value="DNAJ_2"/>
    <property type="match status" value="1"/>
</dbReference>
<evidence type="ECO:0000256" key="5">
    <source>
        <dbReference type="ARBA" id="ARBA00022771"/>
    </source>
</evidence>